<dbReference type="OrthoDB" id="60204at2759"/>
<sequence>MWPKPLPKKNVEISTKLHKMSSSYKVDVEKAVGHESAPEKVSFNRRDLLLYALAVGVKEDELQYLYELDPNFTGLPFYPIVLPLKGSGSDINSYKERSSGAPTPGIPPFDGNKLVHGEQTLEVINPIPTNGGDFIVQKKLTGVYDKGSGMVLESTATMTDASGKVYTKMVSKAFVRGYGGWNGPKGPKPVSRAPPKRNPDAVDTFKTGANQALLYRLSGDYNPLHADIELAPRVGFPKPILHGLCSFGISAHAILKALGENDASRFKSIEARFASPVFPGETLETYMWKVEGPSAGEEGVIFVTKVKERDIVVINNGYVVLKKAAGQSKL</sequence>
<evidence type="ECO:0000313" key="3">
    <source>
        <dbReference type="EMBL" id="KAG2177417.1"/>
    </source>
</evidence>
<feature type="domain" description="Peroxisomal multifunctional enzyme type 2-like N-terminal" evidence="2">
    <location>
        <begin position="42"/>
        <end position="177"/>
    </location>
</feature>
<name>A0A8H7PNM4_9FUNG</name>
<dbReference type="InterPro" id="IPR002539">
    <property type="entry name" value="MaoC-like_dom"/>
</dbReference>
<reference evidence="3" key="1">
    <citation type="submission" date="2020-12" db="EMBL/GenBank/DDBJ databases">
        <title>Metabolic potential, ecology and presence of endohyphal bacteria is reflected in genomic diversity of Mucoromycotina.</title>
        <authorList>
            <person name="Muszewska A."/>
            <person name="Okrasinska A."/>
            <person name="Steczkiewicz K."/>
            <person name="Drgas O."/>
            <person name="Orlowska M."/>
            <person name="Perlinska-Lenart U."/>
            <person name="Aleksandrzak-Piekarczyk T."/>
            <person name="Szatraj K."/>
            <person name="Zielenkiewicz U."/>
            <person name="Pilsyk S."/>
            <person name="Malc E."/>
            <person name="Mieczkowski P."/>
            <person name="Kruszewska J.S."/>
            <person name="Biernat P."/>
            <person name="Pawlowska J."/>
        </authorList>
    </citation>
    <scope>NUCLEOTIDE SEQUENCE</scope>
    <source>
        <strain evidence="3">WA0000051536</strain>
    </source>
</reference>
<dbReference type="EMBL" id="JAEPRA010000012">
    <property type="protein sequence ID" value="KAG2177417.1"/>
    <property type="molecule type" value="Genomic_DNA"/>
</dbReference>
<dbReference type="GO" id="GO:0006635">
    <property type="term" value="P:fatty acid beta-oxidation"/>
    <property type="evidence" value="ECO:0007669"/>
    <property type="project" value="TreeGrafter"/>
</dbReference>
<evidence type="ECO:0000313" key="4">
    <source>
        <dbReference type="Proteomes" id="UP000612746"/>
    </source>
</evidence>
<dbReference type="Pfam" id="PF22622">
    <property type="entry name" value="MFE-2_hydrat-2_N"/>
    <property type="match status" value="1"/>
</dbReference>
<proteinExistence type="predicted"/>
<dbReference type="InterPro" id="IPR054357">
    <property type="entry name" value="MFE-2_N"/>
</dbReference>
<dbReference type="InterPro" id="IPR029069">
    <property type="entry name" value="HotDog_dom_sf"/>
</dbReference>
<organism evidence="3 4">
    <name type="scientific">Umbelopsis vinacea</name>
    <dbReference type="NCBI Taxonomy" id="44442"/>
    <lineage>
        <taxon>Eukaryota</taxon>
        <taxon>Fungi</taxon>
        <taxon>Fungi incertae sedis</taxon>
        <taxon>Mucoromycota</taxon>
        <taxon>Mucoromycotina</taxon>
        <taxon>Umbelopsidomycetes</taxon>
        <taxon>Umbelopsidales</taxon>
        <taxon>Umbelopsidaceae</taxon>
        <taxon>Umbelopsis</taxon>
    </lineage>
</organism>
<dbReference type="GO" id="GO:0003857">
    <property type="term" value="F:(3S)-3-hydroxyacyl-CoA dehydrogenase (NAD+) activity"/>
    <property type="evidence" value="ECO:0007669"/>
    <property type="project" value="TreeGrafter"/>
</dbReference>
<accession>A0A8H7PNM4</accession>
<dbReference type="SUPFAM" id="SSF54637">
    <property type="entry name" value="Thioesterase/thiol ester dehydrase-isomerase"/>
    <property type="match status" value="2"/>
</dbReference>
<dbReference type="CDD" id="cd03448">
    <property type="entry name" value="HDE_HSD"/>
    <property type="match status" value="1"/>
</dbReference>
<dbReference type="GO" id="GO:0044594">
    <property type="term" value="F:17-beta-hydroxysteroid dehydrogenase (NAD+) activity"/>
    <property type="evidence" value="ECO:0007669"/>
    <property type="project" value="TreeGrafter"/>
</dbReference>
<protein>
    <submittedName>
        <fullName evidence="3">Uncharacterized protein</fullName>
    </submittedName>
</protein>
<dbReference type="Proteomes" id="UP000612746">
    <property type="component" value="Unassembled WGS sequence"/>
</dbReference>
<dbReference type="GO" id="GO:0005777">
    <property type="term" value="C:peroxisome"/>
    <property type="evidence" value="ECO:0007669"/>
    <property type="project" value="TreeGrafter"/>
</dbReference>
<dbReference type="AlphaFoldDB" id="A0A8H7PNM4"/>
<keyword evidence="4" id="KW-1185">Reference proteome</keyword>
<dbReference type="Pfam" id="PF01575">
    <property type="entry name" value="MaoC_dehydratas"/>
    <property type="match status" value="1"/>
</dbReference>
<evidence type="ECO:0000259" key="1">
    <source>
        <dbReference type="Pfam" id="PF01575"/>
    </source>
</evidence>
<dbReference type="Gene3D" id="3.10.129.10">
    <property type="entry name" value="Hotdog Thioesterase"/>
    <property type="match status" value="2"/>
</dbReference>
<evidence type="ECO:0000259" key="2">
    <source>
        <dbReference type="Pfam" id="PF22622"/>
    </source>
</evidence>
<gene>
    <name evidence="3" type="ORF">INT44_007928</name>
</gene>
<feature type="domain" description="MaoC-like" evidence="1">
    <location>
        <begin position="193"/>
        <end position="295"/>
    </location>
</feature>
<dbReference type="PANTHER" id="PTHR13078">
    <property type="entry name" value="PEROXISOMAL MULTIFUNCTIONAL ENZYME TYPE 2-RELATED"/>
    <property type="match status" value="1"/>
</dbReference>
<comment type="caution">
    <text evidence="3">The sequence shown here is derived from an EMBL/GenBank/DDBJ whole genome shotgun (WGS) entry which is preliminary data.</text>
</comment>
<dbReference type="GO" id="GO:0004300">
    <property type="term" value="F:enoyl-CoA hydratase activity"/>
    <property type="evidence" value="ECO:0007669"/>
    <property type="project" value="TreeGrafter"/>
</dbReference>
<dbReference type="PANTHER" id="PTHR13078:SF57">
    <property type="entry name" value="DEHYDRATASE, PUTATIVE (AFU_ORTHOLOGUE AFUA_5G00640)-RELATED"/>
    <property type="match status" value="1"/>
</dbReference>